<organism evidence="5 6">
    <name type="scientific">Streptomyces kanamyceticus</name>
    <dbReference type="NCBI Taxonomy" id="1967"/>
    <lineage>
        <taxon>Bacteria</taxon>
        <taxon>Bacillati</taxon>
        <taxon>Actinomycetota</taxon>
        <taxon>Actinomycetes</taxon>
        <taxon>Kitasatosporales</taxon>
        <taxon>Streptomycetaceae</taxon>
        <taxon>Streptomyces</taxon>
    </lineage>
</organism>
<sequence>MAGPFALAWKTSGTEVPLSITRVGAAAGVRSVGRSKERGITQAGSRTLTGRRTLKSTAASAASADGTAPSTDGRRAKGELRRRALIEATVRVIARDGAGGVTHRTVAKEAGLPTTATTYYFDSIDALLTAALTSCMEEDSARIERLAEEPGDAAERLRTLAGLMAELLTAPGHLLAEFEMYLLAARRPEQRAATRRWQEALAAFARQLTDDPVRVKLFARAYDGLLLQGLLADEPPTAGEFEEMLRELLLPPG</sequence>
<evidence type="ECO:0000313" key="5">
    <source>
        <dbReference type="EMBL" id="QEU90402.1"/>
    </source>
</evidence>
<evidence type="ECO:0000259" key="4">
    <source>
        <dbReference type="PROSITE" id="PS50977"/>
    </source>
</evidence>
<gene>
    <name evidence="5" type="ORF">CP970_05285</name>
</gene>
<dbReference type="Gene3D" id="1.10.357.10">
    <property type="entry name" value="Tetracycline Repressor, domain 2"/>
    <property type="match status" value="1"/>
</dbReference>
<keyword evidence="6" id="KW-1185">Reference proteome</keyword>
<dbReference type="Proteomes" id="UP000325529">
    <property type="component" value="Chromosome"/>
</dbReference>
<dbReference type="GO" id="GO:0003700">
    <property type="term" value="F:DNA-binding transcription factor activity"/>
    <property type="evidence" value="ECO:0007669"/>
    <property type="project" value="TreeGrafter"/>
</dbReference>
<accession>A0A5J6G6S6</accession>
<dbReference type="PROSITE" id="PS50977">
    <property type="entry name" value="HTH_TETR_2"/>
    <property type="match status" value="1"/>
</dbReference>
<dbReference type="OrthoDB" id="6929199at2"/>
<feature type="compositionally biased region" description="Low complexity" evidence="3">
    <location>
        <begin position="55"/>
        <end position="71"/>
    </location>
</feature>
<evidence type="ECO:0000256" key="3">
    <source>
        <dbReference type="SAM" id="MobiDB-lite"/>
    </source>
</evidence>
<dbReference type="EMBL" id="CP023699">
    <property type="protein sequence ID" value="QEU90402.1"/>
    <property type="molecule type" value="Genomic_DNA"/>
</dbReference>
<dbReference type="InterPro" id="IPR050109">
    <property type="entry name" value="HTH-type_TetR-like_transc_reg"/>
</dbReference>
<name>A0A5J6G6S6_STRKN</name>
<evidence type="ECO:0000256" key="2">
    <source>
        <dbReference type="PROSITE-ProRule" id="PRU00335"/>
    </source>
</evidence>
<evidence type="ECO:0000256" key="1">
    <source>
        <dbReference type="ARBA" id="ARBA00023125"/>
    </source>
</evidence>
<dbReference type="InterPro" id="IPR001647">
    <property type="entry name" value="HTH_TetR"/>
</dbReference>
<reference evidence="5 6" key="1">
    <citation type="submission" date="2017-09" db="EMBL/GenBank/DDBJ databases">
        <authorList>
            <person name="Lee N."/>
            <person name="Cho B.-K."/>
        </authorList>
    </citation>
    <scope>NUCLEOTIDE SEQUENCE [LARGE SCALE GENOMIC DNA]</scope>
    <source>
        <strain evidence="5 6">ATCC 12853</strain>
    </source>
</reference>
<dbReference type="Pfam" id="PF00440">
    <property type="entry name" value="TetR_N"/>
    <property type="match status" value="1"/>
</dbReference>
<dbReference type="GO" id="GO:0000976">
    <property type="term" value="F:transcription cis-regulatory region binding"/>
    <property type="evidence" value="ECO:0007669"/>
    <property type="project" value="TreeGrafter"/>
</dbReference>
<dbReference type="KEGG" id="ska:CP970_05285"/>
<feature type="DNA-binding region" description="H-T-H motif" evidence="2">
    <location>
        <begin position="102"/>
        <end position="121"/>
    </location>
</feature>
<protein>
    <submittedName>
        <fullName evidence="5">TetR family transcriptional regulator</fullName>
    </submittedName>
</protein>
<dbReference type="AlphaFoldDB" id="A0A5J6G6S6"/>
<dbReference type="PANTHER" id="PTHR30055:SF231">
    <property type="entry name" value="TRANSCRIPTIONAL REGULATORY PROTEIN (PROBABLY DEOR-FAMILY)-RELATED"/>
    <property type="match status" value="1"/>
</dbReference>
<dbReference type="PANTHER" id="PTHR30055">
    <property type="entry name" value="HTH-TYPE TRANSCRIPTIONAL REGULATOR RUTR"/>
    <property type="match status" value="1"/>
</dbReference>
<feature type="domain" description="HTH tetR-type" evidence="4">
    <location>
        <begin position="79"/>
        <end position="139"/>
    </location>
</feature>
<proteinExistence type="predicted"/>
<dbReference type="Pfam" id="PF17940">
    <property type="entry name" value="TetR_C_31"/>
    <property type="match status" value="1"/>
</dbReference>
<keyword evidence="1 2" id="KW-0238">DNA-binding</keyword>
<dbReference type="InterPro" id="IPR041583">
    <property type="entry name" value="TetR_C_31"/>
</dbReference>
<dbReference type="SUPFAM" id="SSF46689">
    <property type="entry name" value="Homeodomain-like"/>
    <property type="match status" value="1"/>
</dbReference>
<evidence type="ECO:0000313" key="6">
    <source>
        <dbReference type="Proteomes" id="UP000325529"/>
    </source>
</evidence>
<feature type="region of interest" description="Disordered" evidence="3">
    <location>
        <begin position="51"/>
        <end position="76"/>
    </location>
</feature>
<dbReference type="InterPro" id="IPR009057">
    <property type="entry name" value="Homeodomain-like_sf"/>
</dbReference>